<organism evidence="1">
    <name type="scientific">hydrothermal vent metagenome</name>
    <dbReference type="NCBI Taxonomy" id="652676"/>
    <lineage>
        <taxon>unclassified sequences</taxon>
        <taxon>metagenomes</taxon>
        <taxon>ecological metagenomes</taxon>
    </lineage>
</organism>
<evidence type="ECO:0000313" key="1">
    <source>
        <dbReference type="EMBL" id="VAX11755.1"/>
    </source>
</evidence>
<dbReference type="SUPFAM" id="SSF75169">
    <property type="entry name" value="DsrEFH-like"/>
    <property type="match status" value="1"/>
</dbReference>
<proteinExistence type="predicted"/>
<accession>A0A3B1BZC4</accession>
<name>A0A3B1BZC4_9ZZZZ</name>
<dbReference type="PANTHER" id="PTHR37691:SF1">
    <property type="entry name" value="BLR3518 PROTEIN"/>
    <property type="match status" value="1"/>
</dbReference>
<dbReference type="AlphaFoldDB" id="A0A3B1BZC4"/>
<dbReference type="Gene3D" id="3.40.1260.10">
    <property type="entry name" value="DsrEFH-like"/>
    <property type="match status" value="1"/>
</dbReference>
<dbReference type="PANTHER" id="PTHR37691">
    <property type="entry name" value="BLR3518 PROTEIN"/>
    <property type="match status" value="1"/>
</dbReference>
<dbReference type="EMBL" id="UOFY01000075">
    <property type="protein sequence ID" value="VAX11755.1"/>
    <property type="molecule type" value="Genomic_DNA"/>
</dbReference>
<gene>
    <name evidence="1" type="ORF">MNBD_GAMMA25-2171</name>
</gene>
<evidence type="ECO:0008006" key="2">
    <source>
        <dbReference type="Google" id="ProtNLM"/>
    </source>
</evidence>
<sequence>MKPPYSDEFLNAYIDGELAADERSQLLDDARKDPELSIRLCKLQKVKDMVQLAYHSTENSQPELPEKNRFLQYGLRTFAASLILGVGLLMGNYTALNTSHSSSLLEMAQTSKLNAQPAVDKQEWKLMLHVNSGDPARLRTVLDEAQYLLKASTHSSRKIQIEVLVNGEGIRMLEDKDTPYAQKILAMESTYKNIQFLACQIALNRHKDEDGFDLDLLPGVEVIPSAIKKAATRQREGWTYLRI</sequence>
<protein>
    <recommendedName>
        <fullName evidence="2">Zinc-finger domain-containing protein</fullName>
    </recommendedName>
</protein>
<dbReference type="InterPro" id="IPR027396">
    <property type="entry name" value="DsrEFH-like"/>
</dbReference>
<reference evidence="1" key="1">
    <citation type="submission" date="2018-06" db="EMBL/GenBank/DDBJ databases">
        <authorList>
            <person name="Zhirakovskaya E."/>
        </authorList>
    </citation>
    <scope>NUCLEOTIDE SEQUENCE</scope>
</reference>